<proteinExistence type="predicted"/>
<feature type="non-terminal residue" evidence="1">
    <location>
        <position position="1"/>
    </location>
</feature>
<dbReference type="EMBL" id="CP045891">
    <property type="protein sequence ID" value="QQP57621.1"/>
    <property type="molecule type" value="Genomic_DNA"/>
</dbReference>
<reference evidence="2" key="1">
    <citation type="submission" date="2021-01" db="EMBL/GenBank/DDBJ databases">
        <title>Caligus Genome Assembly.</title>
        <authorList>
            <person name="Gallardo-Escarate C."/>
        </authorList>
    </citation>
    <scope>NUCLEOTIDE SEQUENCE [LARGE SCALE GENOMIC DNA]</scope>
</reference>
<organism evidence="1 2">
    <name type="scientific">Caligus rogercresseyi</name>
    <name type="common">Sea louse</name>
    <dbReference type="NCBI Taxonomy" id="217165"/>
    <lineage>
        <taxon>Eukaryota</taxon>
        <taxon>Metazoa</taxon>
        <taxon>Ecdysozoa</taxon>
        <taxon>Arthropoda</taxon>
        <taxon>Crustacea</taxon>
        <taxon>Multicrustacea</taxon>
        <taxon>Hexanauplia</taxon>
        <taxon>Copepoda</taxon>
        <taxon>Siphonostomatoida</taxon>
        <taxon>Caligidae</taxon>
        <taxon>Caligus</taxon>
    </lineage>
</organism>
<sequence>KPHPNVASQKSTVDEEWTNMSMVYVVNVGIAFRFHLEAILGTEGSHLEFRHN</sequence>
<dbReference type="AlphaFoldDB" id="A0A7T8QWH2"/>
<dbReference type="Proteomes" id="UP000595437">
    <property type="component" value="Chromosome 2"/>
</dbReference>
<gene>
    <name evidence="1" type="ORF">FKW44_002669</name>
</gene>
<accession>A0A7T8QWH2</accession>
<name>A0A7T8QWH2_CALRO</name>
<keyword evidence="2" id="KW-1185">Reference proteome</keyword>
<evidence type="ECO:0000313" key="1">
    <source>
        <dbReference type="EMBL" id="QQP57621.1"/>
    </source>
</evidence>
<evidence type="ECO:0000313" key="2">
    <source>
        <dbReference type="Proteomes" id="UP000595437"/>
    </source>
</evidence>
<protein>
    <submittedName>
        <fullName evidence="1">Uncharacterized protein</fullName>
    </submittedName>
</protein>